<dbReference type="InterPro" id="IPR011990">
    <property type="entry name" value="TPR-like_helical_dom_sf"/>
</dbReference>
<accession>A0A0S7WRR2</accession>
<dbReference type="AlphaFoldDB" id="A0A0S7WRR2"/>
<dbReference type="InterPro" id="IPR019734">
    <property type="entry name" value="TPR_rpt"/>
</dbReference>
<dbReference type="EMBL" id="LIZS01000040">
    <property type="protein sequence ID" value="KPJ52827.1"/>
    <property type="molecule type" value="Genomic_DNA"/>
</dbReference>
<dbReference type="PANTHER" id="PTHR10098">
    <property type="entry name" value="RAPSYN-RELATED"/>
    <property type="match status" value="1"/>
</dbReference>
<dbReference type="Proteomes" id="UP000052008">
    <property type="component" value="Unassembled WGS sequence"/>
</dbReference>
<dbReference type="PANTHER" id="PTHR10098:SF108">
    <property type="entry name" value="TETRATRICOPEPTIDE REPEAT PROTEIN 28"/>
    <property type="match status" value="1"/>
</dbReference>
<evidence type="ECO:0000313" key="3">
    <source>
        <dbReference type="EMBL" id="KPJ52827.1"/>
    </source>
</evidence>
<evidence type="ECO:0000313" key="4">
    <source>
        <dbReference type="Proteomes" id="UP000052008"/>
    </source>
</evidence>
<dbReference type="SMART" id="SM00028">
    <property type="entry name" value="TPR"/>
    <property type="match status" value="7"/>
</dbReference>
<feature type="domain" description="CHAT" evidence="2">
    <location>
        <begin position="694"/>
        <end position="945"/>
    </location>
</feature>
<gene>
    <name evidence="3" type="ORF">AMJ39_06775</name>
</gene>
<reference evidence="3 4" key="1">
    <citation type="journal article" date="2015" name="Microbiome">
        <title>Genomic resolution of linkages in carbon, nitrogen, and sulfur cycling among widespread estuary sediment bacteria.</title>
        <authorList>
            <person name="Baker B.J."/>
            <person name="Lazar C.S."/>
            <person name="Teske A.P."/>
            <person name="Dick G.J."/>
        </authorList>
    </citation>
    <scope>NUCLEOTIDE SEQUENCE [LARGE SCALE GENOMIC DNA]</scope>
    <source>
        <strain evidence="3">DG_24</strain>
    </source>
</reference>
<evidence type="ECO:0000259" key="2">
    <source>
        <dbReference type="Pfam" id="PF12770"/>
    </source>
</evidence>
<organism evidence="3 4">
    <name type="scientific">candidate division TA06 bacterium DG_24</name>
    <dbReference type="NCBI Taxonomy" id="1703770"/>
    <lineage>
        <taxon>Bacteria</taxon>
        <taxon>Bacteria division TA06</taxon>
    </lineage>
</organism>
<keyword evidence="1" id="KW-0175">Coiled coil</keyword>
<comment type="caution">
    <text evidence="3">The sequence shown here is derived from an EMBL/GenBank/DDBJ whole genome shotgun (WGS) entry which is preliminary data.</text>
</comment>
<proteinExistence type="predicted"/>
<dbReference type="Pfam" id="PF12770">
    <property type="entry name" value="CHAT"/>
    <property type="match status" value="1"/>
</dbReference>
<dbReference type="Gene3D" id="1.25.40.10">
    <property type="entry name" value="Tetratricopeptide repeat domain"/>
    <property type="match status" value="2"/>
</dbReference>
<dbReference type="Pfam" id="PF14938">
    <property type="entry name" value="SNAP"/>
    <property type="match status" value="1"/>
</dbReference>
<dbReference type="InterPro" id="IPR024983">
    <property type="entry name" value="CHAT_dom"/>
</dbReference>
<dbReference type="SUPFAM" id="SSF48452">
    <property type="entry name" value="TPR-like"/>
    <property type="match status" value="3"/>
</dbReference>
<name>A0A0S7WRR2_UNCT6</name>
<dbReference type="Pfam" id="PF13424">
    <property type="entry name" value="TPR_12"/>
    <property type="match status" value="1"/>
</dbReference>
<feature type="coiled-coil region" evidence="1">
    <location>
        <begin position="541"/>
        <end position="593"/>
    </location>
</feature>
<dbReference type="STRING" id="1703770.AMJ39_06775"/>
<sequence>MTFDALLARVQTLRGKRRCDYIRKHRGRFDHSAIRELTARLNDLLWKDASRALELADLWLEIGTVVRDAEIRLHGRWARAKARHAMGSYRQAAEDYREVARWFRRQGSDLEWAQVQMGHVDALMYLGRYNRALKLADRARAVFKQHRKASLVAKLDTNTGNIYHRLDRYREALRCYGRAKRTFGRLGKSYEQALVDFNRANVLTSLGEFDKALALYQSARGQFAERGQGPRVAQVDYNIAYLFFLTDRYHQAIQSYHDVRHIFEELGDVRHVSLTNLDEAEVYLRLNLHADVVHLCEAARLGFDELGMAYEAGRALSNQAIAEIHLGQYGQALEHLRAARRIFGREGNHVWTAMIDLYMATLLRREGKVREALRIARRAHDVFAGAGLVTKRRYARLEMARASFELGKHADALALCRRALRGAAADETPWLNYQCYHLLGKISEREGERGKASRYLRRAVESVEQMWSTIGADEYKANFLTDKFRVYEDIVLHYLRGGTQRSIHKALEYVERGKSKALVDLLTYRPHAEVKNGRRVPSRLVDELQEQRERLNLRYSQLNDLDTQGTRRSLSVISDLRQEITETERRIAYILRELRHKDFELASLHSASTIPIEKIRESLGADETLIEYYIARDRVMAFAMDHDSIDIYDHLADVAVVDRLMARLQFQLKKFQLGDEYVRRHNSHLYESVLCSLGRLNAELVEPMARRIDGRRLVIVPHGQLHYVPFHAVFDGEQFLIDRHEVRYSPSATVLRLCDGDGQEDEQRLLILGVDGNGAPHISTEVEQIARIYDDALLFVGNEAGVDKLRQHGRDGRMIHLACHGVFRGGNPMFSSLKLADGWLNIYDLYDLRLDASLVTLSGCQTGVGKVLRGDELVGLVRGFLHAGVRSLVVSLWQVHDESTAIIMGNFYRRLKAGHSKSGSLRGAMLETKREFAHPYYWAPFVLLGRG</sequence>
<evidence type="ECO:0000256" key="1">
    <source>
        <dbReference type="SAM" id="Coils"/>
    </source>
</evidence>
<protein>
    <recommendedName>
        <fullName evidence="2">CHAT domain-containing protein</fullName>
    </recommendedName>
</protein>